<accession>A0A146GA64</accession>
<sequence>MKKALALAFLAAAILAVAQSPEMNELSASTALGGKAAYDAIRNATKVTVQRVDTIFPPEDDPNGKSKVVDLGDPFAVPAEQAQALKDAFCSGKTYLSPSKTCRFRANVRYGFEGAGDKVTLVLCFGCGEMEVWQKGEMVSFGPFDGGYGHILKLTQSLFPKDEFLAQFNEKIFQERAKRMEVMKP</sequence>
<dbReference type="EMBL" id="BDCO01000002">
    <property type="protein sequence ID" value="GAT34321.1"/>
    <property type="molecule type" value="Genomic_DNA"/>
</dbReference>
<reference evidence="3" key="1">
    <citation type="journal article" date="2017" name="Genome Announc.">
        <title>Draft Genome Sequence of Terrimicrobium sacchariphilum NM-5T, a Facultative Anaerobic Soil Bacterium of the Class Spartobacteria.</title>
        <authorList>
            <person name="Qiu Y.L."/>
            <person name="Tourlousse D.M."/>
            <person name="Matsuura N."/>
            <person name="Ohashi A."/>
            <person name="Sekiguchi Y."/>
        </authorList>
    </citation>
    <scope>NUCLEOTIDE SEQUENCE [LARGE SCALE GENOMIC DNA]</scope>
    <source>
        <strain evidence="3">NM-5</strain>
    </source>
</reference>
<gene>
    <name evidence="2" type="ORF">TSACC_22746</name>
</gene>
<dbReference type="RefSeq" id="WP_075079959.1">
    <property type="nucleotide sequence ID" value="NZ_BDCO01000002.1"/>
</dbReference>
<evidence type="ECO:0000256" key="1">
    <source>
        <dbReference type="SAM" id="SignalP"/>
    </source>
</evidence>
<feature type="signal peptide" evidence="1">
    <location>
        <begin position="1"/>
        <end position="18"/>
    </location>
</feature>
<organism evidence="2 3">
    <name type="scientific">Terrimicrobium sacchariphilum</name>
    <dbReference type="NCBI Taxonomy" id="690879"/>
    <lineage>
        <taxon>Bacteria</taxon>
        <taxon>Pseudomonadati</taxon>
        <taxon>Verrucomicrobiota</taxon>
        <taxon>Terrimicrobiia</taxon>
        <taxon>Terrimicrobiales</taxon>
        <taxon>Terrimicrobiaceae</taxon>
        <taxon>Terrimicrobium</taxon>
    </lineage>
</organism>
<proteinExistence type="predicted"/>
<evidence type="ECO:0000313" key="2">
    <source>
        <dbReference type="EMBL" id="GAT34321.1"/>
    </source>
</evidence>
<comment type="caution">
    <text evidence="2">The sequence shown here is derived from an EMBL/GenBank/DDBJ whole genome shotgun (WGS) entry which is preliminary data.</text>
</comment>
<dbReference type="InParanoid" id="A0A146GA64"/>
<evidence type="ECO:0000313" key="3">
    <source>
        <dbReference type="Proteomes" id="UP000076023"/>
    </source>
</evidence>
<dbReference type="STRING" id="690879.TSACC_22746"/>
<keyword evidence="3" id="KW-1185">Reference proteome</keyword>
<feature type="chain" id="PRO_5007524868" evidence="1">
    <location>
        <begin position="19"/>
        <end position="185"/>
    </location>
</feature>
<name>A0A146GA64_TERSA</name>
<protein>
    <submittedName>
        <fullName evidence="2">Uncharacterized protein</fullName>
    </submittedName>
</protein>
<dbReference type="OrthoDB" id="286959at2"/>
<dbReference type="Proteomes" id="UP000076023">
    <property type="component" value="Unassembled WGS sequence"/>
</dbReference>
<keyword evidence="1" id="KW-0732">Signal</keyword>
<dbReference type="AlphaFoldDB" id="A0A146GA64"/>